<comment type="caution">
    <text evidence="1">The sequence shown here is derived from an EMBL/GenBank/DDBJ whole genome shotgun (WGS) entry which is preliminary data.</text>
</comment>
<name>A0A328YJN0_9BURK</name>
<proteinExistence type="predicted"/>
<keyword evidence="2" id="KW-1185">Reference proteome</keyword>
<evidence type="ECO:0000313" key="2">
    <source>
        <dbReference type="Proteomes" id="UP000248856"/>
    </source>
</evidence>
<evidence type="ECO:0000313" key="1">
    <source>
        <dbReference type="EMBL" id="RAR74388.1"/>
    </source>
</evidence>
<protein>
    <submittedName>
        <fullName evidence="1">Uncharacterized protein</fullName>
    </submittedName>
</protein>
<accession>A0A328YJN0</accession>
<dbReference type="AlphaFoldDB" id="A0A328YJN0"/>
<reference evidence="1 2" key="1">
    <citation type="submission" date="2018-06" db="EMBL/GenBank/DDBJ databases">
        <title>Genomic Encyclopedia of Archaeal and Bacterial Type Strains, Phase II (KMG-II): from individual species to whole genera.</title>
        <authorList>
            <person name="Goeker M."/>
        </authorList>
    </citation>
    <scope>NUCLEOTIDE SEQUENCE [LARGE SCALE GENOMIC DNA]</scope>
    <source>
        <strain evidence="1 2">CFPB 3232</strain>
    </source>
</reference>
<gene>
    <name evidence="1" type="ORF">AX018_10632</name>
</gene>
<organism evidence="1 2">
    <name type="scientific">Paracidovorax anthurii</name>
    <dbReference type="NCBI Taxonomy" id="78229"/>
    <lineage>
        <taxon>Bacteria</taxon>
        <taxon>Pseudomonadati</taxon>
        <taxon>Pseudomonadota</taxon>
        <taxon>Betaproteobacteria</taxon>
        <taxon>Burkholderiales</taxon>
        <taxon>Comamonadaceae</taxon>
        <taxon>Paracidovorax</taxon>
    </lineage>
</organism>
<sequence>MKTVWIVDGAYLFNYGKGKPFDYLKGFVAQISSKTA</sequence>
<dbReference type="EMBL" id="QLTA01000063">
    <property type="protein sequence ID" value="RAR74388.1"/>
    <property type="molecule type" value="Genomic_DNA"/>
</dbReference>
<dbReference type="Proteomes" id="UP000248856">
    <property type="component" value="Unassembled WGS sequence"/>
</dbReference>